<name>A0A1Q3FB94_CULTA</name>
<dbReference type="Pfam" id="PF02466">
    <property type="entry name" value="Tim17"/>
    <property type="match status" value="1"/>
</dbReference>
<evidence type="ECO:0000256" key="2">
    <source>
        <dbReference type="ARBA" id="ARBA00008444"/>
    </source>
</evidence>
<evidence type="ECO:0000256" key="1">
    <source>
        <dbReference type="ARBA" id="ARBA00004448"/>
    </source>
</evidence>
<comment type="similarity">
    <text evidence="2 9">Belongs to the Tim17/Tim22/Tim23 family.</text>
</comment>
<evidence type="ECO:0000256" key="5">
    <source>
        <dbReference type="ARBA" id="ARBA00022989"/>
    </source>
</evidence>
<sequence length="203" mass="21871">MILLPKPPNSEDQPSGEQQPPKTTGIFFPNSELDEVARHFIGNNTRFRENIIIPKMYGVVQIKTNEEKLVEAAFESCAFKSLMSCVMGYGLGAAIGLFSSSVNPSIADPLAAEKQQTAREIFREMRAATHSYGKNFAVIGAVFAAVECVIESKRGVSDWKNGTYAGAVTGGLIGLRAGVKAGIVGAAGFAAFSTVIDYYMRHR</sequence>
<keyword evidence="6 9" id="KW-0496">Mitochondrion</keyword>
<evidence type="ECO:0000256" key="9">
    <source>
        <dbReference type="RuleBase" id="RU367038"/>
    </source>
</evidence>
<dbReference type="PANTHER" id="PTHR14110:SF0">
    <property type="entry name" value="MITOCHONDRIAL IMPORT INNER MEMBRANE TRANSLOCASE SUBUNIT TIM22"/>
    <property type="match status" value="1"/>
</dbReference>
<evidence type="ECO:0000256" key="3">
    <source>
        <dbReference type="ARBA" id="ARBA00022692"/>
    </source>
</evidence>
<keyword evidence="9" id="KW-0811">Translocation</keyword>
<feature type="region of interest" description="Disordered" evidence="10">
    <location>
        <begin position="1"/>
        <end position="23"/>
    </location>
</feature>
<dbReference type="EMBL" id="GFDL01010190">
    <property type="protein sequence ID" value="JAV24855.1"/>
    <property type="molecule type" value="Transcribed_RNA"/>
</dbReference>
<organism evidence="11">
    <name type="scientific">Culex tarsalis</name>
    <name type="common">Encephalitis mosquito</name>
    <dbReference type="NCBI Taxonomy" id="7177"/>
    <lineage>
        <taxon>Eukaryota</taxon>
        <taxon>Metazoa</taxon>
        <taxon>Ecdysozoa</taxon>
        <taxon>Arthropoda</taxon>
        <taxon>Hexapoda</taxon>
        <taxon>Insecta</taxon>
        <taxon>Pterygota</taxon>
        <taxon>Neoptera</taxon>
        <taxon>Endopterygota</taxon>
        <taxon>Diptera</taxon>
        <taxon>Nematocera</taxon>
        <taxon>Culicoidea</taxon>
        <taxon>Culicidae</taxon>
        <taxon>Culicinae</taxon>
        <taxon>Culicini</taxon>
        <taxon>Culex</taxon>
        <taxon>Culex</taxon>
    </lineage>
</organism>
<evidence type="ECO:0000256" key="10">
    <source>
        <dbReference type="SAM" id="MobiDB-lite"/>
    </source>
</evidence>
<keyword evidence="7" id="KW-0472">Membrane</keyword>
<dbReference type="GO" id="GO:0045039">
    <property type="term" value="P:protein insertion into mitochondrial inner membrane"/>
    <property type="evidence" value="ECO:0007669"/>
    <property type="project" value="UniProtKB-UniRule"/>
</dbReference>
<dbReference type="AlphaFoldDB" id="A0A1Q3FB94"/>
<dbReference type="GO" id="GO:0042721">
    <property type="term" value="C:TIM22 mitochondrial import inner membrane insertion complex"/>
    <property type="evidence" value="ECO:0007669"/>
    <property type="project" value="UniProtKB-UniRule"/>
</dbReference>
<accession>A0A1Q3FB94</accession>
<keyword evidence="9" id="KW-0653">Protein transport</keyword>
<evidence type="ECO:0000256" key="8">
    <source>
        <dbReference type="ARBA" id="ARBA00024713"/>
    </source>
</evidence>
<feature type="compositionally biased region" description="Polar residues" evidence="10">
    <location>
        <begin position="10"/>
        <end position="22"/>
    </location>
</feature>
<keyword evidence="4 9" id="KW-0999">Mitochondrion inner membrane</keyword>
<comment type="subcellular location">
    <subcellularLocation>
        <location evidence="1 9">Mitochondrion inner membrane</location>
        <topology evidence="1 9">Multi-pass membrane protein</topology>
    </subcellularLocation>
</comment>
<comment type="subunit">
    <text evidence="9">Component of the TIM22 complex.</text>
</comment>
<protein>
    <recommendedName>
        <fullName evidence="9">Mitochondrial import inner membrane translocase subunit TIM22</fullName>
    </recommendedName>
</protein>
<dbReference type="GO" id="GO:0030943">
    <property type="term" value="F:mitochondrion targeting sequence binding"/>
    <property type="evidence" value="ECO:0007669"/>
    <property type="project" value="TreeGrafter"/>
</dbReference>
<evidence type="ECO:0000256" key="6">
    <source>
        <dbReference type="ARBA" id="ARBA00023128"/>
    </source>
</evidence>
<proteinExistence type="inferred from homology"/>
<evidence type="ECO:0000256" key="4">
    <source>
        <dbReference type="ARBA" id="ARBA00022792"/>
    </source>
</evidence>
<reference evidence="11" key="1">
    <citation type="submission" date="2017-01" db="EMBL/GenBank/DDBJ databases">
        <title>A deep insight into the sialotranscriptome of adult male and female Cluex tarsalis mosquitoes.</title>
        <authorList>
            <person name="Ribeiro J.M."/>
            <person name="Moreira F."/>
            <person name="Bernard K.A."/>
            <person name="Calvo E."/>
        </authorList>
    </citation>
    <scope>NUCLEOTIDE SEQUENCE</scope>
    <source>
        <strain evidence="11">Kern County</strain>
        <tissue evidence="11">Salivary glands</tissue>
    </source>
</reference>
<dbReference type="PANTHER" id="PTHR14110">
    <property type="entry name" value="MITOCHONDRIAL IMPORT INNER MEMBRANE TRANSLOCASE SUBUNIT TIM22"/>
    <property type="match status" value="1"/>
</dbReference>
<keyword evidence="5" id="KW-1133">Transmembrane helix</keyword>
<comment type="function">
    <text evidence="8 9">Essential core component of the TIM22 complex, a complex that mediates the import and insertion of multi-pass transmembrane proteins into the mitochondrial inner membrane. In the TIM22 complex, it constitutes the voltage-activated and signal-gated channel. Forms a twin-pore translocase that uses the membrane potential as external driving force in 2 voltage-dependent steps.</text>
</comment>
<evidence type="ECO:0000256" key="7">
    <source>
        <dbReference type="ARBA" id="ARBA00023136"/>
    </source>
</evidence>
<keyword evidence="3" id="KW-0812">Transmembrane</keyword>
<dbReference type="GO" id="GO:0008320">
    <property type="term" value="F:protein transmembrane transporter activity"/>
    <property type="evidence" value="ECO:0007669"/>
    <property type="project" value="UniProtKB-UniRule"/>
</dbReference>
<evidence type="ECO:0000313" key="11">
    <source>
        <dbReference type="EMBL" id="JAV24855.1"/>
    </source>
</evidence>
<dbReference type="InterPro" id="IPR039175">
    <property type="entry name" value="TIM22"/>
</dbReference>
<keyword evidence="9" id="KW-0813">Transport</keyword>